<comment type="caution">
    <text evidence="4">The sequence shown here is derived from an EMBL/GenBank/DDBJ whole genome shotgun (WGS) entry which is preliminary data.</text>
</comment>
<evidence type="ECO:0000256" key="2">
    <source>
        <dbReference type="SAM" id="MobiDB-lite"/>
    </source>
</evidence>
<gene>
    <name evidence="4" type="ORF">B0A54_07630</name>
</gene>
<dbReference type="OrthoDB" id="330047at2759"/>
<evidence type="ECO:0000313" key="4">
    <source>
        <dbReference type="EMBL" id="TKA41109.1"/>
    </source>
</evidence>
<feature type="transmembrane region" description="Helical" evidence="3">
    <location>
        <begin position="566"/>
        <end position="587"/>
    </location>
</feature>
<reference evidence="4 5" key="1">
    <citation type="submission" date="2017-03" db="EMBL/GenBank/DDBJ databases">
        <title>Genomes of endolithic fungi from Antarctica.</title>
        <authorList>
            <person name="Coleine C."/>
            <person name="Masonjones S."/>
            <person name="Stajich J.E."/>
        </authorList>
    </citation>
    <scope>NUCLEOTIDE SEQUENCE [LARGE SCALE GENOMIC DNA]</scope>
    <source>
        <strain evidence="4 5">CCFEE 5311</strain>
    </source>
</reference>
<feature type="transmembrane region" description="Helical" evidence="3">
    <location>
        <begin position="243"/>
        <end position="266"/>
    </location>
</feature>
<organism evidence="4 5">
    <name type="scientific">Friedmanniomyces endolithicus</name>
    <dbReference type="NCBI Taxonomy" id="329885"/>
    <lineage>
        <taxon>Eukaryota</taxon>
        <taxon>Fungi</taxon>
        <taxon>Dikarya</taxon>
        <taxon>Ascomycota</taxon>
        <taxon>Pezizomycotina</taxon>
        <taxon>Dothideomycetes</taxon>
        <taxon>Dothideomycetidae</taxon>
        <taxon>Mycosphaerellales</taxon>
        <taxon>Teratosphaeriaceae</taxon>
        <taxon>Friedmanniomyces</taxon>
    </lineage>
</organism>
<dbReference type="InterPro" id="IPR036259">
    <property type="entry name" value="MFS_trans_sf"/>
</dbReference>
<dbReference type="InterPro" id="IPR011701">
    <property type="entry name" value="MFS"/>
</dbReference>
<dbReference type="GO" id="GO:0000329">
    <property type="term" value="C:fungal-type vacuole membrane"/>
    <property type="evidence" value="ECO:0007669"/>
    <property type="project" value="TreeGrafter"/>
</dbReference>
<dbReference type="PANTHER" id="PTHR20772:SF4">
    <property type="entry name" value="HYPOTHETICAL AMINO ACID TRANSPORTER (EUROFUNG)"/>
    <property type="match status" value="1"/>
</dbReference>
<proteinExistence type="predicted"/>
<dbReference type="GO" id="GO:0022857">
    <property type="term" value="F:transmembrane transporter activity"/>
    <property type="evidence" value="ECO:0007669"/>
    <property type="project" value="InterPro"/>
</dbReference>
<dbReference type="EMBL" id="NAJP01000029">
    <property type="protein sequence ID" value="TKA41109.1"/>
    <property type="molecule type" value="Genomic_DNA"/>
</dbReference>
<dbReference type="Gene3D" id="1.20.1250.20">
    <property type="entry name" value="MFS general substrate transporter like domains"/>
    <property type="match status" value="1"/>
</dbReference>
<name>A0A4V5N9S0_9PEZI</name>
<protein>
    <recommendedName>
        <fullName evidence="6">MFS transporter</fullName>
    </recommendedName>
</protein>
<feature type="transmembrane region" description="Helical" evidence="3">
    <location>
        <begin position="211"/>
        <end position="231"/>
    </location>
</feature>
<feature type="transmembrane region" description="Helical" evidence="3">
    <location>
        <begin position="99"/>
        <end position="122"/>
    </location>
</feature>
<feature type="compositionally biased region" description="Polar residues" evidence="2">
    <location>
        <begin position="1"/>
        <end position="11"/>
    </location>
</feature>
<dbReference type="PANTHER" id="PTHR20772">
    <property type="entry name" value="PROTEIN FMP42"/>
    <property type="match status" value="1"/>
</dbReference>
<feature type="transmembrane region" description="Helical" evidence="3">
    <location>
        <begin position="479"/>
        <end position="510"/>
    </location>
</feature>
<evidence type="ECO:0008006" key="6">
    <source>
        <dbReference type="Google" id="ProtNLM"/>
    </source>
</evidence>
<feature type="transmembrane region" description="Helical" evidence="3">
    <location>
        <begin position="184"/>
        <end position="205"/>
    </location>
</feature>
<dbReference type="STRING" id="329885.A0A4V5N9S0"/>
<feature type="compositionally biased region" description="Basic and acidic residues" evidence="2">
    <location>
        <begin position="12"/>
        <end position="25"/>
    </location>
</feature>
<dbReference type="InterPro" id="IPR052599">
    <property type="entry name" value="SLC43A_AATransporter"/>
</dbReference>
<dbReference type="Proteomes" id="UP000310066">
    <property type="component" value="Unassembled WGS sequence"/>
</dbReference>
<dbReference type="Pfam" id="PF07690">
    <property type="entry name" value="MFS_1"/>
    <property type="match status" value="1"/>
</dbReference>
<evidence type="ECO:0000313" key="5">
    <source>
        <dbReference type="Proteomes" id="UP000310066"/>
    </source>
</evidence>
<dbReference type="AlphaFoldDB" id="A0A4V5N9S0"/>
<keyword evidence="3" id="KW-0472">Membrane</keyword>
<evidence type="ECO:0000256" key="1">
    <source>
        <dbReference type="ARBA" id="ARBA00004141"/>
    </source>
</evidence>
<keyword evidence="3" id="KW-0812">Transmembrane</keyword>
<dbReference type="SUPFAM" id="SSF103473">
    <property type="entry name" value="MFS general substrate transporter"/>
    <property type="match status" value="1"/>
</dbReference>
<sequence length="622" mass="68509">MSLVQRVTSIEGTDREPPRLPEEWRSPSLTPARGGPGNYGSVSAFPSSQRFSQLHGKGSSRSLRRVISYDALPRSQQPSQATHPTGGVIPYKVPNGKRIVQVIFTVISCWLASGIVFGFAALKPVLISEGVYRELCTPEELIAGVEVCYEQDLRLNLFFAIASTTCNVSALPVGTILDRYGPRVCAIIGSIALAIGSVLMAYAFAVPRFDGYIVGNIFLAVGGTFLFVPSYSIANAFPKYSGTIVATVTGAFDASAAVFLFYRLAYESSNGSFTPEKFFFGYLIVPVVILLAQFTLMTPDGYKTIPQLEAKLEKVEDSTNDVHDSDEELSDTEVRQLRARRREHRESKLADLESVVGDAEFREAREQKEEERHATSGVWGALHGRPAHVQMLTPWFILITVITVLQILVPQLTLYTHRHRLRMNFFIASIRTQYEYMLGSDSAARTINSFFDYALPIGGVAATPLIGVLLDNLSTADMLTVLVCLTTAVGILGSLPFYWAAYANIVLFVLLRPLYYSAMSNFATTIFGFATFGKIYGTIICLSGLVNLFQPAIDALTYEALDGNPIPVNLVLAALGFIFGVILVVYVRLRGRIVRKKQAREDAQVERMNMIPESIAESDFEE</sequence>
<feature type="transmembrane region" description="Helical" evidence="3">
    <location>
        <begin position="395"/>
        <end position="415"/>
    </location>
</feature>
<accession>A0A4V5N9S0</accession>
<feature type="region of interest" description="Disordered" evidence="2">
    <location>
        <begin position="1"/>
        <end position="45"/>
    </location>
</feature>
<keyword evidence="3" id="KW-1133">Transmembrane helix</keyword>
<feature type="transmembrane region" description="Helical" evidence="3">
    <location>
        <begin position="278"/>
        <end position="297"/>
    </location>
</feature>
<evidence type="ECO:0000256" key="3">
    <source>
        <dbReference type="SAM" id="Phobius"/>
    </source>
</evidence>
<comment type="subcellular location">
    <subcellularLocation>
        <location evidence="1">Membrane</location>
        <topology evidence="1">Multi-pass membrane protein</topology>
    </subcellularLocation>
</comment>
<feature type="transmembrane region" description="Helical" evidence="3">
    <location>
        <begin position="522"/>
        <end position="546"/>
    </location>
</feature>